<comment type="caution">
    <text evidence="1">The sequence shown here is derived from an EMBL/GenBank/DDBJ whole genome shotgun (WGS) entry which is preliminary data.</text>
</comment>
<accession>A0A0C2IM42</accession>
<evidence type="ECO:0000313" key="2">
    <source>
        <dbReference type="Proteomes" id="UP000031668"/>
    </source>
</evidence>
<keyword evidence="2" id="KW-1185">Reference proteome</keyword>
<dbReference type="EMBL" id="JWZT01003512">
    <property type="protein sequence ID" value="KII66489.1"/>
    <property type="molecule type" value="Genomic_DNA"/>
</dbReference>
<sequence length="172" mass="19973">MKIREFLEMLKEVKKTGLNIRPISVNKDWLKLLVDEKCGTIDKYGLLVKLDKYKSSNLIPNQDPHFTDLGLLLRFVDQDFSEMLIDIEEHKNILTIQCSVYDSLYWYLDAFMERLQELSPSSAEALTGFKKVIFNLKNLSDGMLQTMLKDDQDCFLDLLCPLAKNLESKPVF</sequence>
<dbReference type="AlphaFoldDB" id="A0A0C2IM42"/>
<dbReference type="Proteomes" id="UP000031668">
    <property type="component" value="Unassembled WGS sequence"/>
</dbReference>
<protein>
    <submittedName>
        <fullName evidence="1">Uncharacterized protein</fullName>
    </submittedName>
</protein>
<name>A0A0C2IM42_THEKT</name>
<proteinExistence type="predicted"/>
<reference evidence="1 2" key="1">
    <citation type="journal article" date="2014" name="Genome Biol. Evol.">
        <title>The genome of the myxosporean Thelohanellus kitauei shows adaptations to nutrient acquisition within its fish host.</title>
        <authorList>
            <person name="Yang Y."/>
            <person name="Xiong J."/>
            <person name="Zhou Z."/>
            <person name="Huo F."/>
            <person name="Miao W."/>
            <person name="Ran C."/>
            <person name="Liu Y."/>
            <person name="Zhang J."/>
            <person name="Feng J."/>
            <person name="Wang M."/>
            <person name="Wang M."/>
            <person name="Wang L."/>
            <person name="Yao B."/>
        </authorList>
    </citation>
    <scope>NUCLEOTIDE SEQUENCE [LARGE SCALE GENOMIC DNA]</scope>
    <source>
        <strain evidence="1">Wuqing</strain>
    </source>
</reference>
<evidence type="ECO:0000313" key="1">
    <source>
        <dbReference type="EMBL" id="KII66489.1"/>
    </source>
</evidence>
<organism evidence="1 2">
    <name type="scientific">Thelohanellus kitauei</name>
    <name type="common">Myxosporean</name>
    <dbReference type="NCBI Taxonomy" id="669202"/>
    <lineage>
        <taxon>Eukaryota</taxon>
        <taxon>Metazoa</taxon>
        <taxon>Cnidaria</taxon>
        <taxon>Myxozoa</taxon>
        <taxon>Myxosporea</taxon>
        <taxon>Bivalvulida</taxon>
        <taxon>Platysporina</taxon>
        <taxon>Myxobolidae</taxon>
        <taxon>Thelohanellus</taxon>
    </lineage>
</organism>
<gene>
    <name evidence="1" type="ORF">RF11_15948</name>
</gene>